<dbReference type="PANTHER" id="PTHR35807">
    <property type="entry name" value="TRANSCRIPTIONAL REGULATOR REDD-RELATED"/>
    <property type="match status" value="1"/>
</dbReference>
<organism evidence="8 9">
    <name type="scientific">Amycolatopsis nalaikhensis</name>
    <dbReference type="NCBI Taxonomy" id="715472"/>
    <lineage>
        <taxon>Bacteria</taxon>
        <taxon>Bacillati</taxon>
        <taxon>Actinomycetota</taxon>
        <taxon>Actinomycetes</taxon>
        <taxon>Pseudonocardiales</taxon>
        <taxon>Pseudonocardiaceae</taxon>
        <taxon>Amycolatopsis</taxon>
    </lineage>
</organism>
<dbReference type="SUPFAM" id="SSF48452">
    <property type="entry name" value="TPR-like"/>
    <property type="match status" value="2"/>
</dbReference>
<protein>
    <submittedName>
        <fullName evidence="8">BTAD domain-containing putative transcriptional regulator</fullName>
    </submittedName>
</protein>
<dbReference type="InterPro" id="IPR036388">
    <property type="entry name" value="WH-like_DNA-bd_sf"/>
</dbReference>
<dbReference type="Pfam" id="PF13424">
    <property type="entry name" value="TPR_12"/>
    <property type="match status" value="1"/>
</dbReference>
<comment type="similarity">
    <text evidence="1">Belongs to the AfsR/DnrI/RedD regulatory family.</text>
</comment>
<reference evidence="8 9" key="1">
    <citation type="submission" date="2023-06" db="EMBL/GenBank/DDBJ databases">
        <authorList>
            <person name="Oyuntsetseg B."/>
            <person name="Kim S.B."/>
        </authorList>
    </citation>
    <scope>NUCLEOTIDE SEQUENCE [LARGE SCALE GENOMIC DNA]</scope>
    <source>
        <strain evidence="8 9">2-2</strain>
    </source>
</reference>
<dbReference type="Gene3D" id="3.40.50.300">
    <property type="entry name" value="P-loop containing nucleotide triphosphate hydrolases"/>
    <property type="match status" value="1"/>
</dbReference>
<dbReference type="CDD" id="cd15831">
    <property type="entry name" value="BTAD"/>
    <property type="match status" value="1"/>
</dbReference>
<dbReference type="EMBL" id="CP127173">
    <property type="protein sequence ID" value="WIV54049.1"/>
    <property type="molecule type" value="Genomic_DNA"/>
</dbReference>
<gene>
    <name evidence="8" type="ORF">QP939_34985</name>
</gene>
<dbReference type="SMART" id="SM00862">
    <property type="entry name" value="Trans_reg_C"/>
    <property type="match status" value="1"/>
</dbReference>
<dbReference type="SUPFAM" id="SSF46894">
    <property type="entry name" value="C-terminal effector domain of the bipartite response regulators"/>
    <property type="match status" value="1"/>
</dbReference>
<feature type="repeat" description="TPR" evidence="5">
    <location>
        <begin position="712"/>
        <end position="745"/>
    </location>
</feature>
<keyword evidence="9" id="KW-1185">Reference proteome</keyword>
<dbReference type="Gene3D" id="1.10.10.10">
    <property type="entry name" value="Winged helix-like DNA-binding domain superfamily/Winged helix DNA-binding domain"/>
    <property type="match status" value="1"/>
</dbReference>
<keyword evidence="4" id="KW-0804">Transcription</keyword>
<feature type="repeat" description="TPR" evidence="5">
    <location>
        <begin position="832"/>
        <end position="865"/>
    </location>
</feature>
<dbReference type="PRINTS" id="PR00364">
    <property type="entry name" value="DISEASERSIST"/>
</dbReference>
<feature type="domain" description="OmpR/PhoB-type" evidence="7">
    <location>
        <begin position="1"/>
        <end position="93"/>
    </location>
</feature>
<name>A0ABY8XEK9_9PSEU</name>
<dbReference type="InterPro" id="IPR001867">
    <property type="entry name" value="OmpR/PhoB-type_DNA-bd"/>
</dbReference>
<feature type="DNA-binding region" description="OmpR/PhoB-type" evidence="6">
    <location>
        <begin position="1"/>
        <end position="93"/>
    </location>
</feature>
<keyword evidence="2" id="KW-0805">Transcription regulation</keyword>
<dbReference type="RefSeq" id="WP_285450598.1">
    <property type="nucleotide sequence ID" value="NZ_CP127173.1"/>
</dbReference>
<dbReference type="Gene3D" id="1.25.40.10">
    <property type="entry name" value="Tetratricopeptide repeat domain"/>
    <property type="match status" value="2"/>
</dbReference>
<evidence type="ECO:0000256" key="1">
    <source>
        <dbReference type="ARBA" id="ARBA00005820"/>
    </source>
</evidence>
<dbReference type="SMART" id="SM01043">
    <property type="entry name" value="BTAD"/>
    <property type="match status" value="1"/>
</dbReference>
<keyword evidence="3 6" id="KW-0238">DNA-binding</keyword>
<evidence type="ECO:0000313" key="8">
    <source>
        <dbReference type="EMBL" id="WIV54049.1"/>
    </source>
</evidence>
<dbReference type="InterPro" id="IPR016032">
    <property type="entry name" value="Sig_transdc_resp-reg_C-effctor"/>
</dbReference>
<keyword evidence="5" id="KW-0802">TPR repeat</keyword>
<sequence>MAEFHVLGDVEVVLDGAPIDVGAARQRCVLAALLIDAGSVVPDDRLIGRIWGDQPPLRARTSLHSYISRLRRALADVAGVAVVRRSGGYCLTHDPERVVVDLHRFRGLRARARADADDATAVRSLAEALGLWRGLALSGLEGEWAETERERLEQERLAALHELADVRLRLGQGGDLVGELVARAGAHPLDERVAGQCMLALHQAGCTADALEHYRRLRERLVEELGIEPGSALQDLHRQILNADPALAGKTESPGTFVTPRQLPAAPASFVGRQDVLDRLDVVDAGDTVVISAIAGAGGIGKTGLALHWAHRRLDRFPDGQLFVDLRGFSPEGKPMDPAVALRGFLGSLGVEPGRVPVDPHARAALFRSLVAGKRMLLVLDNAVDAAQVLPLLPGGGPCTVLVTSRNRLPGLLSGHAARHLPLDVLDGAEARALLTGSLGAARTASEPAAVEELVRLCGGFPLALNILAGHALTRPRLPLAALAAELRDFGLAALDGDDPAASLTDVLAWSHRALAPGRLTVWLLLASAPGREIGLPAAAALAGLSADETRAILRGLEQTSLVEQNTAGRYSMHDLIRRHAADAARALPEDERTAALRRVVDFYLHTAHAADRLLDPYAPLMPLGSPAAGVSPEHLADVSSASAWMTTEHEQLLAAQRTAARHGWHETAWQFAWVLATFQLRQGLRHESLTTWLTALEAAGHLATADPAIPIRTHRLLGYAYCQVEHHEEGIGHLNRALELAEHHGDATEQAHTHRLLTRAWGYRGDFRRALQHAERTLAHFRGVDEPSKEAEALNAAGWCNAVLGEFAVARSRCEAALKLFRDQENIDGEAAALDSLGYIDHHSGQYDRAIRKYRQAVALQHRLGNTNGAADTLDNLGHSHVALGGIDEARTAWQESLELYRAQGRADAVERVLRQLDTLIPAHQRS</sequence>
<evidence type="ECO:0000256" key="4">
    <source>
        <dbReference type="ARBA" id="ARBA00023163"/>
    </source>
</evidence>
<proteinExistence type="inferred from homology"/>
<evidence type="ECO:0000259" key="7">
    <source>
        <dbReference type="PROSITE" id="PS51755"/>
    </source>
</evidence>
<dbReference type="InterPro" id="IPR011990">
    <property type="entry name" value="TPR-like_helical_dom_sf"/>
</dbReference>
<evidence type="ECO:0000256" key="2">
    <source>
        <dbReference type="ARBA" id="ARBA00023015"/>
    </source>
</evidence>
<dbReference type="InterPro" id="IPR027417">
    <property type="entry name" value="P-loop_NTPase"/>
</dbReference>
<dbReference type="SMART" id="SM00028">
    <property type="entry name" value="TPR"/>
    <property type="match status" value="5"/>
</dbReference>
<dbReference type="InterPro" id="IPR051677">
    <property type="entry name" value="AfsR-DnrI-RedD_regulator"/>
</dbReference>
<dbReference type="Pfam" id="PF00486">
    <property type="entry name" value="Trans_reg_C"/>
    <property type="match status" value="1"/>
</dbReference>
<dbReference type="InterPro" id="IPR019734">
    <property type="entry name" value="TPR_rpt"/>
</dbReference>
<dbReference type="InterPro" id="IPR005158">
    <property type="entry name" value="BTAD"/>
</dbReference>
<accession>A0ABY8XEK9</accession>
<dbReference type="PROSITE" id="PS51755">
    <property type="entry name" value="OMPR_PHOB"/>
    <property type="match status" value="1"/>
</dbReference>
<dbReference type="Proteomes" id="UP001227101">
    <property type="component" value="Chromosome"/>
</dbReference>
<dbReference type="Pfam" id="PF03704">
    <property type="entry name" value="BTAD"/>
    <property type="match status" value="1"/>
</dbReference>
<evidence type="ECO:0000256" key="6">
    <source>
        <dbReference type="PROSITE-ProRule" id="PRU01091"/>
    </source>
</evidence>
<evidence type="ECO:0000313" key="9">
    <source>
        <dbReference type="Proteomes" id="UP001227101"/>
    </source>
</evidence>
<dbReference type="PROSITE" id="PS50005">
    <property type="entry name" value="TPR"/>
    <property type="match status" value="2"/>
</dbReference>
<evidence type="ECO:0000256" key="5">
    <source>
        <dbReference type="PROSITE-ProRule" id="PRU00339"/>
    </source>
</evidence>
<dbReference type="SUPFAM" id="SSF52540">
    <property type="entry name" value="P-loop containing nucleoside triphosphate hydrolases"/>
    <property type="match status" value="1"/>
</dbReference>
<evidence type="ECO:0000256" key="3">
    <source>
        <dbReference type="ARBA" id="ARBA00023125"/>
    </source>
</evidence>
<dbReference type="PANTHER" id="PTHR35807:SF1">
    <property type="entry name" value="TRANSCRIPTIONAL REGULATOR REDD"/>
    <property type="match status" value="1"/>
</dbReference>